<dbReference type="PROSITE" id="PS00086">
    <property type="entry name" value="CYTOCHROME_P450"/>
    <property type="match status" value="1"/>
</dbReference>
<gene>
    <name evidence="12" type="ORF">Moror_1276</name>
</gene>
<dbReference type="HOGENOM" id="CLU_001570_2_3_1"/>
<dbReference type="Pfam" id="PF00067">
    <property type="entry name" value="p450"/>
    <property type="match status" value="1"/>
</dbReference>
<evidence type="ECO:0000313" key="13">
    <source>
        <dbReference type="Proteomes" id="UP000017559"/>
    </source>
</evidence>
<dbReference type="Gene3D" id="1.10.630.10">
    <property type="entry name" value="Cytochrome P450"/>
    <property type="match status" value="1"/>
</dbReference>
<dbReference type="CDD" id="cd11065">
    <property type="entry name" value="CYP64-like"/>
    <property type="match status" value="1"/>
</dbReference>
<keyword evidence="5 9" id="KW-0479">Metal-binding</keyword>
<dbReference type="InterPro" id="IPR036396">
    <property type="entry name" value="Cyt_P450_sf"/>
</dbReference>
<name>V2WNN9_MONRO</name>
<evidence type="ECO:0000256" key="7">
    <source>
        <dbReference type="ARBA" id="ARBA00023004"/>
    </source>
</evidence>
<comment type="caution">
    <text evidence="12">The sequence shown here is derived from an EMBL/GenBank/DDBJ whole genome shotgun (WGS) entry which is preliminary data.</text>
</comment>
<comment type="cofactor">
    <cofactor evidence="1 9">
        <name>heme</name>
        <dbReference type="ChEBI" id="CHEBI:30413"/>
    </cofactor>
</comment>
<dbReference type="PANTHER" id="PTHR46300">
    <property type="entry name" value="P450, PUTATIVE (EUROFUNG)-RELATED-RELATED"/>
    <property type="match status" value="1"/>
</dbReference>
<dbReference type="EMBL" id="AWSO01000645">
    <property type="protein sequence ID" value="ESK88478.1"/>
    <property type="molecule type" value="Genomic_DNA"/>
</dbReference>
<dbReference type="GO" id="GO:0020037">
    <property type="term" value="F:heme binding"/>
    <property type="evidence" value="ECO:0007669"/>
    <property type="project" value="InterPro"/>
</dbReference>
<dbReference type="GO" id="GO:0005506">
    <property type="term" value="F:iron ion binding"/>
    <property type="evidence" value="ECO:0007669"/>
    <property type="project" value="InterPro"/>
</dbReference>
<evidence type="ECO:0000256" key="4">
    <source>
        <dbReference type="ARBA" id="ARBA00022617"/>
    </source>
</evidence>
<evidence type="ECO:0000313" key="12">
    <source>
        <dbReference type="EMBL" id="ESK88478.1"/>
    </source>
</evidence>
<feature type="chain" id="PRO_5004711770" evidence="11">
    <location>
        <begin position="26"/>
        <end position="505"/>
    </location>
</feature>
<sequence length="505" mass="57006">MDLTLFVACAFCASLLFWLTSKPRGRTPLPPGPPADPFIGHLRMMPKEKTAETFHEWTQKYGDVMYLNIFGRKMIVLGSFETAQELLDQKGSNYSCRPKFVVYELMGWVPSLSFLQYGKQFLKHRKMVQQFFGRKESLGFVGIIAEESHSLLKHLARSAPGEHFHDLHRYTTSNILRVTFGHRVKSDDDIFLQLVGNLAHIMSNSGPPGNTPVDLFPWLAHLPKWFPGTYYASMARSGFESIRKSHDFPVEVAQERMKAGNLERCFLSEHLGALGDKDDPEHLEDIKGAGATILGAGDDTTYATLTAFLLAMVLYPDCQNRGYEEILSVVGKDRLPEYNDRDSLPYLDCIIQETLRWHPVAPIGPPHRSLQDDVYNGMFIPGDTVILPNIRGMGLDERVYSNPRIFDPTRYLPSPLGKNEPRFDAAWGFGRRVCPGRHFADLAVWHAMAGILAILEICPVKDSQGNVVLPKEEFTEGLVSQAMPFKCELKPRSEAARHLLEQIEI</sequence>
<dbReference type="InterPro" id="IPR017972">
    <property type="entry name" value="Cyt_P450_CS"/>
</dbReference>
<keyword evidence="13" id="KW-1185">Reference proteome</keyword>
<dbReference type="InterPro" id="IPR050364">
    <property type="entry name" value="Cytochrome_P450_fung"/>
</dbReference>
<evidence type="ECO:0000256" key="11">
    <source>
        <dbReference type="SAM" id="SignalP"/>
    </source>
</evidence>
<evidence type="ECO:0000256" key="6">
    <source>
        <dbReference type="ARBA" id="ARBA00023002"/>
    </source>
</evidence>
<evidence type="ECO:0000256" key="2">
    <source>
        <dbReference type="ARBA" id="ARBA00005179"/>
    </source>
</evidence>
<protein>
    <submittedName>
        <fullName evidence="12">Cytochrome p450</fullName>
    </submittedName>
</protein>
<dbReference type="GO" id="GO:0004497">
    <property type="term" value="F:monooxygenase activity"/>
    <property type="evidence" value="ECO:0007669"/>
    <property type="project" value="UniProtKB-KW"/>
</dbReference>
<keyword evidence="7 9" id="KW-0408">Iron</keyword>
<evidence type="ECO:0000256" key="10">
    <source>
        <dbReference type="RuleBase" id="RU000461"/>
    </source>
</evidence>
<feature type="signal peptide" evidence="11">
    <location>
        <begin position="1"/>
        <end position="25"/>
    </location>
</feature>
<comment type="pathway">
    <text evidence="2">Secondary metabolite biosynthesis.</text>
</comment>
<reference evidence="12 13" key="1">
    <citation type="journal article" date="2014" name="BMC Genomics">
        <title>Genome and secretome analysis of the hemibiotrophic fungal pathogen, Moniliophthora roreri, which causes frosty pod rot disease of cacao: mechanisms of the biotrophic and necrotrophic phases.</title>
        <authorList>
            <person name="Meinhardt L.W."/>
            <person name="Costa G.G.L."/>
            <person name="Thomazella D.P.T."/>
            <person name="Teixeira P.J.P.L."/>
            <person name="Carazzolle M.F."/>
            <person name="Schuster S.C."/>
            <person name="Carlson J.E."/>
            <person name="Guiltinan M.J."/>
            <person name="Mieczkowski P."/>
            <person name="Farmer A."/>
            <person name="Ramaraj T."/>
            <person name="Crozier J."/>
            <person name="Davis R.E."/>
            <person name="Shao J."/>
            <person name="Melnick R.L."/>
            <person name="Pereira G.A.G."/>
            <person name="Bailey B.A."/>
        </authorList>
    </citation>
    <scope>NUCLEOTIDE SEQUENCE [LARGE SCALE GENOMIC DNA]</scope>
    <source>
        <strain evidence="12 13">MCA 2997</strain>
    </source>
</reference>
<dbReference type="SUPFAM" id="SSF48264">
    <property type="entry name" value="Cytochrome P450"/>
    <property type="match status" value="1"/>
</dbReference>
<evidence type="ECO:0000256" key="8">
    <source>
        <dbReference type="ARBA" id="ARBA00023033"/>
    </source>
</evidence>
<dbReference type="PRINTS" id="PR00385">
    <property type="entry name" value="P450"/>
</dbReference>
<dbReference type="PRINTS" id="PR00463">
    <property type="entry name" value="EP450I"/>
</dbReference>
<keyword evidence="11" id="KW-0732">Signal</keyword>
<dbReference type="KEGG" id="mrr:Moror_1276"/>
<dbReference type="AlphaFoldDB" id="V2WNN9"/>
<keyword evidence="6 10" id="KW-0560">Oxidoreductase</keyword>
<evidence type="ECO:0000256" key="1">
    <source>
        <dbReference type="ARBA" id="ARBA00001971"/>
    </source>
</evidence>
<dbReference type="GO" id="GO:0016705">
    <property type="term" value="F:oxidoreductase activity, acting on paired donors, with incorporation or reduction of molecular oxygen"/>
    <property type="evidence" value="ECO:0007669"/>
    <property type="project" value="InterPro"/>
</dbReference>
<evidence type="ECO:0000256" key="3">
    <source>
        <dbReference type="ARBA" id="ARBA00010617"/>
    </source>
</evidence>
<dbReference type="Proteomes" id="UP000017559">
    <property type="component" value="Unassembled WGS sequence"/>
</dbReference>
<accession>V2WNN9</accession>
<evidence type="ECO:0000256" key="5">
    <source>
        <dbReference type="ARBA" id="ARBA00022723"/>
    </source>
</evidence>
<proteinExistence type="inferred from homology"/>
<dbReference type="PANTHER" id="PTHR46300:SF5">
    <property type="entry name" value="CYTOCHROME P450"/>
    <property type="match status" value="1"/>
</dbReference>
<evidence type="ECO:0000256" key="9">
    <source>
        <dbReference type="PIRSR" id="PIRSR602401-1"/>
    </source>
</evidence>
<keyword evidence="8 10" id="KW-0503">Monooxygenase</keyword>
<dbReference type="InterPro" id="IPR002401">
    <property type="entry name" value="Cyt_P450_E_grp-I"/>
</dbReference>
<dbReference type="OrthoDB" id="2789670at2759"/>
<comment type="similarity">
    <text evidence="3 10">Belongs to the cytochrome P450 family.</text>
</comment>
<feature type="binding site" description="axial binding residue" evidence="9">
    <location>
        <position position="434"/>
    </location>
    <ligand>
        <name>heme</name>
        <dbReference type="ChEBI" id="CHEBI:30413"/>
    </ligand>
    <ligandPart>
        <name>Fe</name>
        <dbReference type="ChEBI" id="CHEBI:18248"/>
    </ligandPart>
</feature>
<organism evidence="12 13">
    <name type="scientific">Moniliophthora roreri (strain MCA 2997)</name>
    <name type="common">Cocoa frosty pod rot fungus</name>
    <name type="synonym">Crinipellis roreri</name>
    <dbReference type="NCBI Taxonomy" id="1381753"/>
    <lineage>
        <taxon>Eukaryota</taxon>
        <taxon>Fungi</taxon>
        <taxon>Dikarya</taxon>
        <taxon>Basidiomycota</taxon>
        <taxon>Agaricomycotina</taxon>
        <taxon>Agaricomycetes</taxon>
        <taxon>Agaricomycetidae</taxon>
        <taxon>Agaricales</taxon>
        <taxon>Marasmiineae</taxon>
        <taxon>Marasmiaceae</taxon>
        <taxon>Moniliophthora</taxon>
    </lineage>
</organism>
<dbReference type="InterPro" id="IPR001128">
    <property type="entry name" value="Cyt_P450"/>
</dbReference>
<keyword evidence="4 9" id="KW-0349">Heme</keyword>